<keyword evidence="2" id="KW-1185">Reference proteome</keyword>
<name>W6AA07_9MOLU</name>
<dbReference type="PATRIC" id="fig|1276257.3.peg.423"/>
<dbReference type="STRING" id="1276257.SSABA_v1c04120"/>
<protein>
    <submittedName>
        <fullName evidence="1">Uncharacterized protein</fullName>
    </submittedName>
</protein>
<dbReference type="Proteomes" id="UP000019265">
    <property type="component" value="Chromosome"/>
</dbReference>
<accession>W6AA07</accession>
<proteinExistence type="predicted"/>
<dbReference type="AlphaFoldDB" id="W6AA07"/>
<dbReference type="EMBL" id="CP006934">
    <property type="protein sequence ID" value="AHI53821.1"/>
    <property type="molecule type" value="Genomic_DNA"/>
</dbReference>
<dbReference type="HOGENOM" id="CLU_2425460_0_0_14"/>
<evidence type="ECO:0000313" key="2">
    <source>
        <dbReference type="Proteomes" id="UP000019265"/>
    </source>
</evidence>
<gene>
    <name evidence="1" type="ORF">SSABA_v1c04120</name>
</gene>
<evidence type="ECO:0000313" key="1">
    <source>
        <dbReference type="EMBL" id="AHI53821.1"/>
    </source>
</evidence>
<reference evidence="1 2" key="1">
    <citation type="journal article" date="2014" name="Genome Biol. Evol.">
        <title>Molecular evolution of the substrate utilization strategies and putative virulence factors in mosquito-associated Spiroplasma species.</title>
        <authorList>
            <person name="Chang T.H."/>
            <person name="Lo W.S."/>
            <person name="Ku C."/>
            <person name="Chen L.L."/>
            <person name="Kuo C.H."/>
        </authorList>
    </citation>
    <scope>NUCLEOTIDE SEQUENCE [LARGE SCALE GENOMIC DNA]</scope>
    <source>
        <strain evidence="1">Ar-1343</strain>
    </source>
</reference>
<dbReference type="KEGG" id="ssab:SSABA_v1c04120"/>
<sequence>MKSISNVEVAILDEQLQKLKKLINQFYDKWSKFFKKNFDTILDLPDHVIKKEEFTIISERFDSAENQILRHYSIFNNIFNQIDLSNYDSFL</sequence>
<organism evidence="1 2">
    <name type="scientific">Spiroplasma sabaudiense Ar-1343</name>
    <dbReference type="NCBI Taxonomy" id="1276257"/>
    <lineage>
        <taxon>Bacteria</taxon>
        <taxon>Bacillati</taxon>
        <taxon>Mycoplasmatota</taxon>
        <taxon>Mollicutes</taxon>
        <taxon>Entomoplasmatales</taxon>
        <taxon>Spiroplasmataceae</taxon>
        <taxon>Spiroplasma</taxon>
    </lineage>
</organism>